<proteinExistence type="predicted"/>
<organism evidence="1 2">
    <name type="scientific">Actinomadura alba</name>
    <dbReference type="NCBI Taxonomy" id="406431"/>
    <lineage>
        <taxon>Bacteria</taxon>
        <taxon>Bacillati</taxon>
        <taxon>Actinomycetota</taxon>
        <taxon>Actinomycetes</taxon>
        <taxon>Streptosporangiales</taxon>
        <taxon>Thermomonosporaceae</taxon>
        <taxon>Actinomadura</taxon>
    </lineage>
</organism>
<evidence type="ECO:0000313" key="1">
    <source>
        <dbReference type="EMBL" id="MBC6470894.1"/>
    </source>
</evidence>
<protein>
    <submittedName>
        <fullName evidence="1">Uncharacterized protein</fullName>
    </submittedName>
</protein>
<keyword evidence="2" id="KW-1185">Reference proteome</keyword>
<gene>
    <name evidence="1" type="ORF">HKK74_36205</name>
</gene>
<evidence type="ECO:0000313" key="2">
    <source>
        <dbReference type="Proteomes" id="UP000805614"/>
    </source>
</evidence>
<dbReference type="RefSeq" id="WP_187247936.1">
    <property type="nucleotide sequence ID" value="NZ_BAAAOK010000005.1"/>
</dbReference>
<accession>A0ABR7M262</accession>
<dbReference type="Proteomes" id="UP000805614">
    <property type="component" value="Unassembled WGS sequence"/>
</dbReference>
<comment type="caution">
    <text evidence="1">The sequence shown here is derived from an EMBL/GenBank/DDBJ whole genome shotgun (WGS) entry which is preliminary data.</text>
</comment>
<name>A0ABR7M262_9ACTN</name>
<reference evidence="1 2" key="1">
    <citation type="submission" date="2020-06" db="EMBL/GenBank/DDBJ databases">
        <title>Actinomadura xiongansis sp. nov., isolated from soil of Baiyangdian.</title>
        <authorList>
            <person name="Zhang X."/>
        </authorList>
    </citation>
    <scope>NUCLEOTIDE SEQUENCE [LARGE SCALE GENOMIC DNA]</scope>
    <source>
        <strain evidence="1 2">HBUM206468</strain>
    </source>
</reference>
<dbReference type="EMBL" id="JABVEC010000051">
    <property type="protein sequence ID" value="MBC6470894.1"/>
    <property type="molecule type" value="Genomic_DNA"/>
</dbReference>
<sequence>MRVDLVPAEGERDGTGGRSLVRATRRVAAAVPLAALIAWQALVDTAHDASAVPRHEVTT</sequence>